<keyword evidence="2" id="KW-1185">Reference proteome</keyword>
<dbReference type="AlphaFoldDB" id="A0AAV0QVE4"/>
<dbReference type="Proteomes" id="UP001154282">
    <property type="component" value="Unassembled WGS sequence"/>
</dbReference>
<gene>
    <name evidence="1" type="ORF">LITE_LOCUS45041</name>
</gene>
<accession>A0AAV0QVE4</accession>
<name>A0AAV0QVE4_9ROSI</name>
<dbReference type="EMBL" id="CAMGYJ010000010">
    <property type="protein sequence ID" value="CAI0549180.1"/>
    <property type="molecule type" value="Genomic_DNA"/>
</dbReference>
<evidence type="ECO:0000313" key="2">
    <source>
        <dbReference type="Proteomes" id="UP001154282"/>
    </source>
</evidence>
<organism evidence="1 2">
    <name type="scientific">Linum tenue</name>
    <dbReference type="NCBI Taxonomy" id="586396"/>
    <lineage>
        <taxon>Eukaryota</taxon>
        <taxon>Viridiplantae</taxon>
        <taxon>Streptophyta</taxon>
        <taxon>Embryophyta</taxon>
        <taxon>Tracheophyta</taxon>
        <taxon>Spermatophyta</taxon>
        <taxon>Magnoliopsida</taxon>
        <taxon>eudicotyledons</taxon>
        <taxon>Gunneridae</taxon>
        <taxon>Pentapetalae</taxon>
        <taxon>rosids</taxon>
        <taxon>fabids</taxon>
        <taxon>Malpighiales</taxon>
        <taxon>Linaceae</taxon>
        <taxon>Linum</taxon>
    </lineage>
</organism>
<comment type="caution">
    <text evidence="1">The sequence shown here is derived from an EMBL/GenBank/DDBJ whole genome shotgun (WGS) entry which is preliminary data.</text>
</comment>
<proteinExistence type="predicted"/>
<sequence>MCTDNAFFHCSFRTVEPYPLVCEPYRVPFLLNLSCAAGFD</sequence>
<reference evidence="1" key="1">
    <citation type="submission" date="2022-08" db="EMBL/GenBank/DDBJ databases">
        <authorList>
            <person name="Gutierrez-Valencia J."/>
        </authorList>
    </citation>
    <scope>NUCLEOTIDE SEQUENCE</scope>
</reference>
<protein>
    <submittedName>
        <fullName evidence="1">Uncharacterized protein</fullName>
    </submittedName>
</protein>
<evidence type="ECO:0000313" key="1">
    <source>
        <dbReference type="EMBL" id="CAI0549180.1"/>
    </source>
</evidence>